<keyword evidence="2" id="KW-1003">Cell membrane</keyword>
<dbReference type="InterPro" id="IPR022791">
    <property type="entry name" value="L-PG_synthase/AglD"/>
</dbReference>
<gene>
    <name evidence="7" type="ORF">SAMN04489764_4740</name>
</gene>
<evidence type="ECO:0000256" key="2">
    <source>
        <dbReference type="ARBA" id="ARBA00022475"/>
    </source>
</evidence>
<accession>A0A1H1HRC6</accession>
<dbReference type="PANTHER" id="PTHR40277:SF1">
    <property type="entry name" value="BLL5419 PROTEIN"/>
    <property type="match status" value="1"/>
</dbReference>
<dbReference type="AlphaFoldDB" id="A0A1H1HRC6"/>
<dbReference type="Proteomes" id="UP000217103">
    <property type="component" value="Unassembled WGS sequence"/>
</dbReference>
<dbReference type="STRING" id="35622.SAMN04489764_4740"/>
<reference evidence="7 8" key="1">
    <citation type="submission" date="2016-10" db="EMBL/GenBank/DDBJ databases">
        <authorList>
            <person name="de Groot N.N."/>
        </authorList>
    </citation>
    <scope>NUCLEOTIDE SEQUENCE [LARGE SCALE GENOMIC DNA]</scope>
    <source>
        <strain evidence="7 8">DSM 43794</strain>
    </source>
</reference>
<feature type="transmembrane region" description="Helical" evidence="6">
    <location>
        <begin position="21"/>
        <end position="39"/>
    </location>
</feature>
<feature type="transmembrane region" description="Helical" evidence="6">
    <location>
        <begin position="168"/>
        <end position="190"/>
    </location>
</feature>
<feature type="transmembrane region" description="Helical" evidence="6">
    <location>
        <begin position="136"/>
        <end position="156"/>
    </location>
</feature>
<evidence type="ECO:0000313" key="7">
    <source>
        <dbReference type="EMBL" id="SDR28055.1"/>
    </source>
</evidence>
<dbReference type="Pfam" id="PF03706">
    <property type="entry name" value="LPG_synthase_TM"/>
    <property type="match status" value="1"/>
</dbReference>
<organism evidence="7 8">
    <name type="scientific">Thermostaphylospora chromogena</name>
    <dbReference type="NCBI Taxonomy" id="35622"/>
    <lineage>
        <taxon>Bacteria</taxon>
        <taxon>Bacillati</taxon>
        <taxon>Actinomycetota</taxon>
        <taxon>Actinomycetes</taxon>
        <taxon>Streptosporangiales</taxon>
        <taxon>Thermomonosporaceae</taxon>
        <taxon>Thermostaphylospora</taxon>
    </lineage>
</organism>
<name>A0A1H1HRC6_9ACTN</name>
<dbReference type="PANTHER" id="PTHR40277">
    <property type="entry name" value="BLL5419 PROTEIN"/>
    <property type="match status" value="1"/>
</dbReference>
<dbReference type="EMBL" id="FNKK01000002">
    <property type="protein sequence ID" value="SDR28055.1"/>
    <property type="molecule type" value="Genomic_DNA"/>
</dbReference>
<keyword evidence="4 6" id="KW-1133">Transmembrane helix</keyword>
<keyword evidence="8" id="KW-1185">Reference proteome</keyword>
<evidence type="ECO:0000256" key="5">
    <source>
        <dbReference type="ARBA" id="ARBA00023136"/>
    </source>
</evidence>
<evidence type="ECO:0000256" key="3">
    <source>
        <dbReference type="ARBA" id="ARBA00022692"/>
    </source>
</evidence>
<feature type="transmembrane region" description="Helical" evidence="6">
    <location>
        <begin position="51"/>
        <end position="77"/>
    </location>
</feature>
<evidence type="ECO:0000256" key="1">
    <source>
        <dbReference type="ARBA" id="ARBA00004651"/>
    </source>
</evidence>
<feature type="transmembrane region" description="Helical" evidence="6">
    <location>
        <begin position="249"/>
        <end position="269"/>
    </location>
</feature>
<evidence type="ECO:0000256" key="4">
    <source>
        <dbReference type="ARBA" id="ARBA00022989"/>
    </source>
</evidence>
<comment type="subcellular location">
    <subcellularLocation>
        <location evidence="1">Cell membrane</location>
        <topology evidence="1">Multi-pass membrane protein</topology>
    </subcellularLocation>
</comment>
<evidence type="ECO:0000313" key="8">
    <source>
        <dbReference type="Proteomes" id="UP000217103"/>
    </source>
</evidence>
<feature type="transmembrane region" description="Helical" evidence="6">
    <location>
        <begin position="197"/>
        <end position="216"/>
    </location>
</feature>
<feature type="transmembrane region" description="Helical" evidence="6">
    <location>
        <begin position="222"/>
        <end position="242"/>
    </location>
</feature>
<keyword evidence="5 6" id="KW-0472">Membrane</keyword>
<proteinExistence type="predicted"/>
<keyword evidence="3 6" id="KW-0812">Transmembrane</keyword>
<feature type="transmembrane region" description="Helical" evidence="6">
    <location>
        <begin position="301"/>
        <end position="321"/>
    </location>
</feature>
<evidence type="ECO:0000256" key="6">
    <source>
        <dbReference type="SAM" id="Phobius"/>
    </source>
</evidence>
<protein>
    <submittedName>
        <fullName evidence="7">Uncharacterized membrane protein YbhN, UPF0104 family</fullName>
    </submittedName>
</protein>
<sequence>MTASATAVRAPARRAARLGRLLWPWTRTLLALAILAVLVQRLGTAAFLDGLRLVTVPAVAAGLGIGLLTTVCSVLRWRLVARRLGLPLPLGTALADYYRALFLNAVLPAGVLGDAERALRHGRSSGDLGRSVRAVVLERAGGQAVLVVAGAAALLAEPSPAVALLGGLSPSAVTAAALLSAGALLAWAAWLPRRRPAGGAVAAGLAAAVADARRGLLGRDAWPGVLGLSAAALLGHVALFLVAARTAGVAAPVGTLLPLILPTLLVMALPVNVGGWGPREAFAATAFGAAGLGAEQGLTTAVVYGVLAFAASLPGAVVLLARCVPPPVCGRAFQERTTARTSANDSTRLPTAASPFAALASEGLPMTPDSVYAAMPRVSRCLRSSLTRSAVS</sequence>
<dbReference type="GO" id="GO:0005886">
    <property type="term" value="C:plasma membrane"/>
    <property type="evidence" value="ECO:0007669"/>
    <property type="project" value="UniProtKB-SubCell"/>
</dbReference>